<feature type="region of interest" description="Disordered" evidence="2">
    <location>
        <begin position="14"/>
        <end position="103"/>
    </location>
</feature>
<feature type="compositionally biased region" description="Low complexity" evidence="2">
    <location>
        <begin position="22"/>
        <end position="37"/>
    </location>
</feature>
<feature type="compositionally biased region" description="Polar residues" evidence="2">
    <location>
        <begin position="331"/>
        <end position="348"/>
    </location>
</feature>
<dbReference type="AlphaFoldDB" id="A0A4R5XEG2"/>
<dbReference type="PANTHER" id="PTHR12619">
    <property type="entry name" value="RFX TRANSCRIPTION FACTOR FAMILY"/>
    <property type="match status" value="1"/>
</dbReference>
<feature type="compositionally biased region" description="Basic and acidic residues" evidence="2">
    <location>
        <begin position="869"/>
        <end position="884"/>
    </location>
</feature>
<dbReference type="InterPro" id="IPR036388">
    <property type="entry name" value="WH-like_DNA-bd_sf"/>
</dbReference>
<organism evidence="4 5">
    <name type="scientific">Rickenella mellea</name>
    <dbReference type="NCBI Taxonomy" id="50990"/>
    <lineage>
        <taxon>Eukaryota</taxon>
        <taxon>Fungi</taxon>
        <taxon>Dikarya</taxon>
        <taxon>Basidiomycota</taxon>
        <taxon>Agaricomycotina</taxon>
        <taxon>Agaricomycetes</taxon>
        <taxon>Hymenochaetales</taxon>
        <taxon>Rickenellaceae</taxon>
        <taxon>Rickenella</taxon>
    </lineage>
</organism>
<dbReference type="InterPro" id="IPR039779">
    <property type="entry name" value="RFX-like"/>
</dbReference>
<keyword evidence="5" id="KW-1185">Reference proteome</keyword>
<feature type="region of interest" description="Disordered" evidence="2">
    <location>
        <begin position="845"/>
        <end position="884"/>
    </location>
</feature>
<dbReference type="PROSITE" id="PS51526">
    <property type="entry name" value="RFX_DBD"/>
    <property type="match status" value="1"/>
</dbReference>
<proteinExistence type="predicted"/>
<dbReference type="VEuPathDB" id="FungiDB:BD410DRAFT_779926"/>
<protein>
    <recommendedName>
        <fullName evidence="3">RFX-type winged-helix domain-containing protein</fullName>
    </recommendedName>
</protein>
<dbReference type="Pfam" id="PF25340">
    <property type="entry name" value="BCD_RFX"/>
    <property type="match status" value="1"/>
</dbReference>
<accession>A0A4R5XEG2</accession>
<evidence type="ECO:0000313" key="5">
    <source>
        <dbReference type="Proteomes" id="UP000294933"/>
    </source>
</evidence>
<dbReference type="InterPro" id="IPR036390">
    <property type="entry name" value="WH_DNA-bd_sf"/>
</dbReference>
<feature type="compositionally biased region" description="Acidic residues" evidence="2">
    <location>
        <begin position="318"/>
        <end position="328"/>
    </location>
</feature>
<name>A0A4R5XEG2_9AGAM</name>
<sequence length="884" mass="97168">MALNLMPSSLPLDFLPQDPAHPRSSSACSSASSASAHSRPHSVVHHTMPSQEDLYNNPYPHQRPLNSHTRHSSTSTTYSTDLTSPADSPPNHNLSNPALKGHLRPSHFRARAAASPYPRDADSVYSSSSETEDMAMFFNNSSAEYQTMYVPAPQHQPPPTQDAIHAAGQFGRMTLGPDHALEQLAGNVRAATTTSASDRAKQIFVQAWLNANYAPYPDGNVPRQGLYFSYRRVCDQYGIPHINTATLGKAIRLCFPTIKTRRLGVRGNSKYHYCGIRPVTATEIEWLQDYVRKTNNQSQQQQNGSRPNDPNHIKGEDHSEEDDEDDGSEGAQSTSVSKRNSLTLNNGVKSPALFSMDTDKTPTTNSMLSQAQAASRPNYHAQAAIRRHALNQEGGMAVNHQSSHSPPSAAPYLAATQPVSVRDLPNFPNIEEAVGSDSSSPHGITAREVWRWFEDHLDALLESVRSFRFDQFELHLRTFWTNLSGNHREVVHAPAVAGLMAKADAIVYDETLEILRSQMLSPIPPASLASLRQLADKMEKILLVALESYGNTFVEPKVELGARFGHLVLRFLDIFQVTQALSTVLTNEKQLAEMRASWTRIDFESVRNQSALVCNCRHEDLVQLLEVDFVGLLNNLVKTPEPVREVMAWADSCCERLMGGGGRGGAAPVGVPEERSTMSSRSVLIRWGYVTSQIMRDLTIRSDPAFGAFQILKLFLDDWIALNVLRSVALSTNSVAASVEPVIQQQFFTLSPMPGQEHFNNSLDNRSTHPVMNHTPTTSSMLAALHDSFSGSGLDPPAPFNTDSYASLSSYMDGNNGHDEGMSNVQAMFTDYGAGAPFDVAGFAPHDMSINTENNVTTPAEQSPPDQQQRQRQEEGGVKDEATA</sequence>
<dbReference type="GO" id="GO:0000981">
    <property type="term" value="F:DNA-binding transcription factor activity, RNA polymerase II-specific"/>
    <property type="evidence" value="ECO:0007669"/>
    <property type="project" value="TreeGrafter"/>
</dbReference>
<dbReference type="Gene3D" id="1.10.10.10">
    <property type="entry name" value="Winged helix-like DNA-binding domain superfamily/Winged helix DNA-binding domain"/>
    <property type="match status" value="1"/>
</dbReference>
<feature type="region of interest" description="Disordered" evidence="2">
    <location>
        <begin position="294"/>
        <end position="365"/>
    </location>
</feature>
<evidence type="ECO:0000313" key="4">
    <source>
        <dbReference type="EMBL" id="TDL29509.1"/>
    </source>
</evidence>
<dbReference type="InterPro" id="IPR057321">
    <property type="entry name" value="RFX1-4/6/8-like_BCD"/>
</dbReference>
<feature type="domain" description="RFX-type winged-helix" evidence="3">
    <location>
        <begin position="205"/>
        <end position="280"/>
    </location>
</feature>
<gene>
    <name evidence="4" type="ORF">BD410DRAFT_779926</name>
</gene>
<dbReference type="Proteomes" id="UP000294933">
    <property type="component" value="Unassembled WGS sequence"/>
</dbReference>
<dbReference type="InterPro" id="IPR003150">
    <property type="entry name" value="DNA-bd_RFX"/>
</dbReference>
<evidence type="ECO:0000256" key="1">
    <source>
        <dbReference type="ARBA" id="ARBA00023125"/>
    </source>
</evidence>
<dbReference type="EMBL" id="ML170156">
    <property type="protein sequence ID" value="TDL29509.1"/>
    <property type="molecule type" value="Genomic_DNA"/>
</dbReference>
<reference evidence="4 5" key="1">
    <citation type="submission" date="2018-06" db="EMBL/GenBank/DDBJ databases">
        <title>A transcriptomic atlas of mushroom development highlights an independent origin of complex multicellularity.</title>
        <authorList>
            <consortium name="DOE Joint Genome Institute"/>
            <person name="Krizsan K."/>
            <person name="Almasi E."/>
            <person name="Merenyi Z."/>
            <person name="Sahu N."/>
            <person name="Viragh M."/>
            <person name="Koszo T."/>
            <person name="Mondo S."/>
            <person name="Kiss B."/>
            <person name="Balint B."/>
            <person name="Kues U."/>
            <person name="Barry K."/>
            <person name="Hegedus J.C."/>
            <person name="Henrissat B."/>
            <person name="Johnson J."/>
            <person name="Lipzen A."/>
            <person name="Ohm R."/>
            <person name="Nagy I."/>
            <person name="Pangilinan J."/>
            <person name="Yan J."/>
            <person name="Xiong Y."/>
            <person name="Grigoriev I.V."/>
            <person name="Hibbett D.S."/>
            <person name="Nagy L.G."/>
        </authorList>
    </citation>
    <scope>NUCLEOTIDE SEQUENCE [LARGE SCALE GENOMIC DNA]</scope>
    <source>
        <strain evidence="4 5">SZMC22713</strain>
    </source>
</reference>
<dbReference type="GO" id="GO:0000978">
    <property type="term" value="F:RNA polymerase II cis-regulatory region sequence-specific DNA binding"/>
    <property type="evidence" value="ECO:0007669"/>
    <property type="project" value="TreeGrafter"/>
</dbReference>
<feature type="compositionally biased region" description="Polar residues" evidence="2">
    <location>
        <begin position="849"/>
        <end position="866"/>
    </location>
</feature>
<dbReference type="PANTHER" id="PTHR12619:SF5">
    <property type="entry name" value="TRANSCRIPTION FACTOR RFX4"/>
    <property type="match status" value="1"/>
</dbReference>
<keyword evidence="1" id="KW-0238">DNA-binding</keyword>
<evidence type="ECO:0000256" key="2">
    <source>
        <dbReference type="SAM" id="MobiDB-lite"/>
    </source>
</evidence>
<feature type="compositionally biased region" description="Low complexity" evidence="2">
    <location>
        <begin position="72"/>
        <end position="84"/>
    </location>
</feature>
<dbReference type="OrthoDB" id="10056949at2759"/>
<dbReference type="STRING" id="50990.A0A4R5XEG2"/>
<evidence type="ECO:0000259" key="3">
    <source>
        <dbReference type="PROSITE" id="PS51526"/>
    </source>
</evidence>
<dbReference type="SUPFAM" id="SSF46785">
    <property type="entry name" value="Winged helix' DNA-binding domain"/>
    <property type="match status" value="1"/>
</dbReference>
<dbReference type="Pfam" id="PF02257">
    <property type="entry name" value="RFX_DNA_binding"/>
    <property type="match status" value="1"/>
</dbReference>